<dbReference type="PANTHER" id="PTHR43238:SF1">
    <property type="entry name" value="GDP-L-FUCOSE SYNTHASE"/>
    <property type="match status" value="1"/>
</dbReference>
<proteinExistence type="predicted"/>
<dbReference type="InterPro" id="IPR001509">
    <property type="entry name" value="Epimerase_deHydtase"/>
</dbReference>
<organism evidence="2 3">
    <name type="scientific">Bacteroides sedimenti</name>
    <dbReference type="NCBI Taxonomy" id="2136147"/>
    <lineage>
        <taxon>Bacteria</taxon>
        <taxon>Pseudomonadati</taxon>
        <taxon>Bacteroidota</taxon>
        <taxon>Bacteroidia</taxon>
        <taxon>Bacteroidales</taxon>
        <taxon>Bacteroidaceae</taxon>
        <taxon>Bacteroides</taxon>
    </lineage>
</organism>
<keyword evidence="3" id="KW-1185">Reference proteome</keyword>
<dbReference type="InterPro" id="IPR036291">
    <property type="entry name" value="NAD(P)-bd_dom_sf"/>
</dbReference>
<dbReference type="Pfam" id="PF01370">
    <property type="entry name" value="Epimerase"/>
    <property type="match status" value="1"/>
</dbReference>
<feature type="domain" description="NAD-dependent epimerase/dehydratase" evidence="1">
    <location>
        <begin position="4"/>
        <end position="256"/>
    </location>
</feature>
<name>A0ABN6ZAE4_9BACE</name>
<evidence type="ECO:0000313" key="3">
    <source>
        <dbReference type="Proteomes" id="UP001496674"/>
    </source>
</evidence>
<protein>
    <submittedName>
        <fullName evidence="2">NAD-dependent dehydratase</fullName>
    </submittedName>
</protein>
<dbReference type="EMBL" id="AP028055">
    <property type="protein sequence ID" value="BEG98581.1"/>
    <property type="molecule type" value="Genomic_DNA"/>
</dbReference>
<evidence type="ECO:0000259" key="1">
    <source>
        <dbReference type="Pfam" id="PF01370"/>
    </source>
</evidence>
<dbReference type="RefSeq" id="WP_353333626.1">
    <property type="nucleotide sequence ID" value="NZ_AP028055.1"/>
</dbReference>
<dbReference type="SUPFAM" id="SSF51735">
    <property type="entry name" value="NAD(P)-binding Rossmann-fold domains"/>
    <property type="match status" value="1"/>
</dbReference>
<evidence type="ECO:0000313" key="2">
    <source>
        <dbReference type="EMBL" id="BEG98581.1"/>
    </source>
</evidence>
<dbReference type="Gene3D" id="3.90.25.10">
    <property type="entry name" value="UDP-galactose 4-epimerase, domain 1"/>
    <property type="match status" value="1"/>
</dbReference>
<dbReference type="Gene3D" id="3.40.50.720">
    <property type="entry name" value="NAD(P)-binding Rossmann-like Domain"/>
    <property type="match status" value="1"/>
</dbReference>
<sequence length="331" mass="37461">MRKILVTGGAGMIGSNLIKRLIKQGDEIYVIDNLWRGKLEYLQDDRGNDIIPLKTHFYDRDLSISGQCDDLLSKVEYVIHLADIVAGIDYVFNNQGDIFRQNILINSNVIASARKYGKHLKGFLYVGTACSFPLTRQNSLEVIPLREEELYPAMPESAYGWSKLMGQYEVDLLGKETEIPTCTLMFHNVYGAPCDFGNRSQVIPALIRKAVNYPNEKFEVWGSGEQGRAFIHVNDIVEALVLALDKGWNHGPIQIGPSICTSIKEIAEMIVKISGKDISIFYDTTRPEGDKARSADFSKAKRILGWEPRVNLEKGIRLQYEWIEKQIKESK</sequence>
<dbReference type="PANTHER" id="PTHR43238">
    <property type="entry name" value="GDP-L-FUCOSE SYNTHASE"/>
    <property type="match status" value="1"/>
</dbReference>
<gene>
    <name evidence="2" type="ORF">BSYN_08460</name>
</gene>
<reference evidence="2 3" key="1">
    <citation type="submission" date="2023-04" db="EMBL/GenBank/DDBJ databases">
        <title>Draft genome sequence of acteroides sedimenti strain YN3PY1.</title>
        <authorList>
            <person name="Yoshida N."/>
        </authorList>
    </citation>
    <scope>NUCLEOTIDE SEQUENCE [LARGE SCALE GENOMIC DNA]</scope>
    <source>
        <strain evidence="2 3">YN3PY1</strain>
    </source>
</reference>
<dbReference type="Proteomes" id="UP001496674">
    <property type="component" value="Chromosome"/>
</dbReference>
<accession>A0ABN6ZAE4</accession>